<evidence type="ECO:0008006" key="3">
    <source>
        <dbReference type="Google" id="ProtNLM"/>
    </source>
</evidence>
<dbReference type="EMBL" id="JBHSFS010000025">
    <property type="protein sequence ID" value="MFC4517769.1"/>
    <property type="molecule type" value="Genomic_DNA"/>
</dbReference>
<dbReference type="RefSeq" id="WP_411951238.1">
    <property type="nucleotide sequence ID" value="NZ_JBHSFS010000025.1"/>
</dbReference>
<name>A0ABV9BUP5_9ACTN</name>
<proteinExistence type="predicted"/>
<keyword evidence="2" id="KW-1185">Reference proteome</keyword>
<reference evidence="2" key="1">
    <citation type="journal article" date="2019" name="Int. J. Syst. Evol. Microbiol.">
        <title>The Global Catalogue of Microorganisms (GCM) 10K type strain sequencing project: providing services to taxonomists for standard genome sequencing and annotation.</title>
        <authorList>
            <consortium name="The Broad Institute Genomics Platform"/>
            <consortium name="The Broad Institute Genome Sequencing Center for Infectious Disease"/>
            <person name="Wu L."/>
            <person name="Ma J."/>
        </authorList>
    </citation>
    <scope>NUCLEOTIDE SEQUENCE [LARGE SCALE GENOMIC DNA]</scope>
    <source>
        <strain evidence="2">CECT 8064</strain>
    </source>
</reference>
<protein>
    <recommendedName>
        <fullName evidence="3">Tetracyclin repressor-like C-terminal domain-containing protein</fullName>
    </recommendedName>
</protein>
<organism evidence="1 2">
    <name type="scientific">Streptomyces ehimensis</name>
    <dbReference type="NCBI Taxonomy" id="68195"/>
    <lineage>
        <taxon>Bacteria</taxon>
        <taxon>Bacillati</taxon>
        <taxon>Actinomycetota</taxon>
        <taxon>Actinomycetes</taxon>
        <taxon>Kitasatosporales</taxon>
        <taxon>Streptomycetaceae</taxon>
        <taxon>Streptomyces</taxon>
    </lineage>
</organism>
<evidence type="ECO:0000313" key="1">
    <source>
        <dbReference type="EMBL" id="MFC4517769.1"/>
    </source>
</evidence>
<evidence type="ECO:0000313" key="2">
    <source>
        <dbReference type="Proteomes" id="UP001595990"/>
    </source>
</evidence>
<accession>A0ABV9BUP5</accession>
<sequence>MAALAVVRDLREHWAPASAEELERFETDVLSGFVLARASAGLTDGTIRGDVGHLDQIRSWFGRPLWDMGPG</sequence>
<comment type="caution">
    <text evidence="1">The sequence shown here is derived from an EMBL/GenBank/DDBJ whole genome shotgun (WGS) entry which is preliminary data.</text>
</comment>
<dbReference type="Proteomes" id="UP001595990">
    <property type="component" value="Unassembled WGS sequence"/>
</dbReference>
<gene>
    <name evidence="1" type="ORF">ACFPEN_33305</name>
</gene>